<keyword evidence="2" id="KW-0812">Transmembrane</keyword>
<dbReference type="AlphaFoldDB" id="A0A9P4GV14"/>
<evidence type="ECO:0000256" key="1">
    <source>
        <dbReference type="SAM" id="MobiDB-lite"/>
    </source>
</evidence>
<dbReference type="GeneID" id="63854852"/>
<keyword evidence="2" id="KW-1133">Transmembrane helix</keyword>
<feature type="region of interest" description="Disordered" evidence="1">
    <location>
        <begin position="183"/>
        <end position="221"/>
    </location>
</feature>
<accession>A0A9P4GV14</accession>
<keyword evidence="2" id="KW-0472">Membrane</keyword>
<sequence>MRSHSFTLYLAMLFSSGFWAVYGVGLAGRAAHESNCTSCIVQSTTTRAFTLAPQASPFQTPLSASWHTLSSTRAPRPSSKVTTFPPVPIATHSSHDSHNNSFAILSTGAKAGIIVGISLFFLGVFLVLLELGYLRRKRRERALRRAVEEVERGGIRMGKSVGSESSESKENMVLESRVEIIVDDSDGSDGDDAWDADMEDEERGKTAGWGRQAMSLPRREY</sequence>
<name>A0A9P4GV14_9PLEO</name>
<feature type="transmembrane region" description="Helical" evidence="2">
    <location>
        <begin position="7"/>
        <end position="25"/>
    </location>
</feature>
<evidence type="ECO:0000313" key="4">
    <source>
        <dbReference type="Proteomes" id="UP000800039"/>
    </source>
</evidence>
<dbReference type="RefSeq" id="XP_040794395.1">
    <property type="nucleotide sequence ID" value="XM_040937602.1"/>
</dbReference>
<evidence type="ECO:0000256" key="2">
    <source>
        <dbReference type="SAM" id="Phobius"/>
    </source>
</evidence>
<proteinExistence type="predicted"/>
<comment type="caution">
    <text evidence="3">The sequence shown here is derived from an EMBL/GenBank/DDBJ whole genome shotgun (WGS) entry which is preliminary data.</text>
</comment>
<dbReference type="Proteomes" id="UP000800039">
    <property type="component" value="Unassembled WGS sequence"/>
</dbReference>
<evidence type="ECO:0000313" key="3">
    <source>
        <dbReference type="EMBL" id="KAF1851832.1"/>
    </source>
</evidence>
<keyword evidence="4" id="KW-1185">Reference proteome</keyword>
<organism evidence="3 4">
    <name type="scientific">Cucurbitaria berberidis CBS 394.84</name>
    <dbReference type="NCBI Taxonomy" id="1168544"/>
    <lineage>
        <taxon>Eukaryota</taxon>
        <taxon>Fungi</taxon>
        <taxon>Dikarya</taxon>
        <taxon>Ascomycota</taxon>
        <taxon>Pezizomycotina</taxon>
        <taxon>Dothideomycetes</taxon>
        <taxon>Pleosporomycetidae</taxon>
        <taxon>Pleosporales</taxon>
        <taxon>Pleosporineae</taxon>
        <taxon>Cucurbitariaceae</taxon>
        <taxon>Cucurbitaria</taxon>
    </lineage>
</organism>
<feature type="transmembrane region" description="Helical" evidence="2">
    <location>
        <begin position="111"/>
        <end position="134"/>
    </location>
</feature>
<gene>
    <name evidence="3" type="ORF">K460DRAFT_413338</name>
</gene>
<feature type="compositionally biased region" description="Acidic residues" evidence="1">
    <location>
        <begin position="183"/>
        <end position="201"/>
    </location>
</feature>
<reference evidence="3" key="1">
    <citation type="submission" date="2020-01" db="EMBL/GenBank/DDBJ databases">
        <authorList>
            <consortium name="DOE Joint Genome Institute"/>
            <person name="Haridas S."/>
            <person name="Albert R."/>
            <person name="Binder M."/>
            <person name="Bloem J."/>
            <person name="Labutti K."/>
            <person name="Salamov A."/>
            <person name="Andreopoulos B."/>
            <person name="Baker S.E."/>
            <person name="Barry K."/>
            <person name="Bills G."/>
            <person name="Bluhm B.H."/>
            <person name="Cannon C."/>
            <person name="Castanera R."/>
            <person name="Culley D.E."/>
            <person name="Daum C."/>
            <person name="Ezra D."/>
            <person name="Gonzalez J.B."/>
            <person name="Henrissat B."/>
            <person name="Kuo A."/>
            <person name="Liang C."/>
            <person name="Lipzen A."/>
            <person name="Lutzoni F."/>
            <person name="Magnuson J."/>
            <person name="Mondo S."/>
            <person name="Nolan M."/>
            <person name="Ohm R."/>
            <person name="Pangilinan J."/>
            <person name="Park H.-J."/>
            <person name="Ramirez L."/>
            <person name="Alfaro M."/>
            <person name="Sun H."/>
            <person name="Tritt A."/>
            <person name="Yoshinaga Y."/>
            <person name="Zwiers L.-H."/>
            <person name="Turgeon B.G."/>
            <person name="Goodwin S.B."/>
            <person name="Spatafora J.W."/>
            <person name="Crous P.W."/>
            <person name="Grigoriev I.V."/>
        </authorList>
    </citation>
    <scope>NUCLEOTIDE SEQUENCE</scope>
    <source>
        <strain evidence="3">CBS 394.84</strain>
    </source>
</reference>
<protein>
    <submittedName>
        <fullName evidence="3">Uncharacterized protein</fullName>
    </submittedName>
</protein>
<dbReference type="EMBL" id="ML976614">
    <property type="protein sequence ID" value="KAF1851832.1"/>
    <property type="molecule type" value="Genomic_DNA"/>
</dbReference>